<dbReference type="PANTHER" id="PTHR13411">
    <property type="entry name" value="PLASMINOGEN RECEPTOR (KT)"/>
    <property type="match status" value="1"/>
</dbReference>
<dbReference type="PANTHER" id="PTHR13411:SF5">
    <property type="entry name" value="PROTEIN CBR-TAG-281"/>
    <property type="match status" value="1"/>
</dbReference>
<evidence type="ECO:0000313" key="2">
    <source>
        <dbReference type="WBParaSite" id="MBELARI_LOCUS19678"/>
    </source>
</evidence>
<evidence type="ECO:0000313" key="1">
    <source>
        <dbReference type="Proteomes" id="UP000887575"/>
    </source>
</evidence>
<keyword evidence="1" id="KW-1185">Reference proteome</keyword>
<dbReference type="AlphaFoldDB" id="A0AAF3J6R5"/>
<dbReference type="Pfam" id="PF10166">
    <property type="entry name" value="DUF2368"/>
    <property type="match status" value="1"/>
</dbReference>
<dbReference type="Proteomes" id="UP000887575">
    <property type="component" value="Unassembled WGS sequence"/>
</dbReference>
<accession>A0AAF3J6R5</accession>
<protein>
    <submittedName>
        <fullName evidence="2">Uncharacterized protein</fullName>
    </submittedName>
</protein>
<dbReference type="InterPro" id="IPR019319">
    <property type="entry name" value="Plg-R(KT)"/>
</dbReference>
<proteinExistence type="predicted"/>
<sequence length="148" mass="16890">MGSVHSASSVNQIKDIVERLERQRIDREIALRDLTQRRQRAYELAVEQEKLPWIATAGIGVSGFLIANAYLTKNYNYLSPLPAIMAYIGYNTHLCYGNKLQMIYNSGMDIWKSRVDDLTLFAISPDDVKARSAELALYRKENDDLFAN</sequence>
<name>A0AAF3J6R5_9BILA</name>
<organism evidence="1 2">
    <name type="scientific">Mesorhabditis belari</name>
    <dbReference type="NCBI Taxonomy" id="2138241"/>
    <lineage>
        <taxon>Eukaryota</taxon>
        <taxon>Metazoa</taxon>
        <taxon>Ecdysozoa</taxon>
        <taxon>Nematoda</taxon>
        <taxon>Chromadorea</taxon>
        <taxon>Rhabditida</taxon>
        <taxon>Rhabditina</taxon>
        <taxon>Rhabditomorpha</taxon>
        <taxon>Rhabditoidea</taxon>
        <taxon>Rhabditidae</taxon>
        <taxon>Mesorhabditinae</taxon>
        <taxon>Mesorhabditis</taxon>
    </lineage>
</organism>
<reference evidence="2" key="1">
    <citation type="submission" date="2024-02" db="UniProtKB">
        <authorList>
            <consortium name="WormBaseParasite"/>
        </authorList>
    </citation>
    <scope>IDENTIFICATION</scope>
</reference>
<dbReference type="GO" id="GO:0005886">
    <property type="term" value="C:plasma membrane"/>
    <property type="evidence" value="ECO:0007669"/>
    <property type="project" value="InterPro"/>
</dbReference>
<dbReference type="WBParaSite" id="MBELARI_LOCUS19678">
    <property type="protein sequence ID" value="MBELARI_LOCUS19678"/>
    <property type="gene ID" value="MBELARI_LOCUS19678"/>
</dbReference>